<organism evidence="6 7">
    <name type="scientific">Caerostris darwini</name>
    <dbReference type="NCBI Taxonomy" id="1538125"/>
    <lineage>
        <taxon>Eukaryota</taxon>
        <taxon>Metazoa</taxon>
        <taxon>Ecdysozoa</taxon>
        <taxon>Arthropoda</taxon>
        <taxon>Chelicerata</taxon>
        <taxon>Arachnida</taxon>
        <taxon>Araneae</taxon>
        <taxon>Araneomorphae</taxon>
        <taxon>Entelegynae</taxon>
        <taxon>Araneoidea</taxon>
        <taxon>Araneidae</taxon>
        <taxon>Caerostris</taxon>
    </lineage>
</organism>
<evidence type="ECO:0000313" key="6">
    <source>
        <dbReference type="EMBL" id="GIY09901.1"/>
    </source>
</evidence>
<dbReference type="GO" id="GO:0005634">
    <property type="term" value="C:nucleus"/>
    <property type="evidence" value="ECO:0007669"/>
    <property type="project" value="UniProtKB-SubCell"/>
</dbReference>
<dbReference type="PANTHER" id="PTHR31661:SF1">
    <property type="entry name" value="CDAN1-INTERACTING NUCLEASE 1"/>
    <property type="match status" value="1"/>
</dbReference>
<comment type="caution">
    <text evidence="6">The sequence shown here is derived from an EMBL/GenBank/DDBJ whole genome shotgun (WGS) entry which is preliminary data.</text>
</comment>
<dbReference type="EMBL" id="BPLQ01004693">
    <property type="protein sequence ID" value="GIY09901.1"/>
    <property type="molecule type" value="Genomic_DNA"/>
</dbReference>
<proteinExistence type="predicted"/>
<name>A0AAV4QLV8_9ARAC</name>
<dbReference type="AlphaFoldDB" id="A0AAV4QLV8"/>
<protein>
    <recommendedName>
        <fullName evidence="5">CDAN1-interacting nuclease 1</fullName>
    </recommendedName>
</protein>
<evidence type="ECO:0000256" key="1">
    <source>
        <dbReference type="ARBA" id="ARBA00004123"/>
    </source>
</evidence>
<dbReference type="PANTHER" id="PTHR31661">
    <property type="entry name" value="SIMILAR TO CDNA SEQUENCE BC052040"/>
    <property type="match status" value="1"/>
</dbReference>
<dbReference type="Pfam" id="PF14811">
    <property type="entry name" value="TPD"/>
    <property type="match status" value="1"/>
</dbReference>
<dbReference type="InterPro" id="IPR029404">
    <property type="entry name" value="CDIN1"/>
</dbReference>
<dbReference type="Proteomes" id="UP001054837">
    <property type="component" value="Unassembled WGS sequence"/>
</dbReference>
<comment type="subcellular location">
    <subcellularLocation>
        <location evidence="2">Cytoplasm</location>
    </subcellularLocation>
    <subcellularLocation>
        <location evidence="1">Nucleus</location>
    </subcellularLocation>
</comment>
<keyword evidence="7" id="KW-1185">Reference proteome</keyword>
<gene>
    <name evidence="6" type="primary">cdin1</name>
    <name evidence="6" type="ORF">CDAR_459841</name>
</gene>
<evidence type="ECO:0000256" key="2">
    <source>
        <dbReference type="ARBA" id="ARBA00004496"/>
    </source>
</evidence>
<dbReference type="GO" id="GO:0005737">
    <property type="term" value="C:cytoplasm"/>
    <property type="evidence" value="ECO:0007669"/>
    <property type="project" value="UniProtKB-SubCell"/>
</dbReference>
<reference evidence="6 7" key="1">
    <citation type="submission" date="2021-06" db="EMBL/GenBank/DDBJ databases">
        <title>Caerostris darwini draft genome.</title>
        <authorList>
            <person name="Kono N."/>
            <person name="Arakawa K."/>
        </authorList>
    </citation>
    <scope>NUCLEOTIDE SEQUENCE [LARGE SCALE GENOMIC DNA]</scope>
</reference>
<evidence type="ECO:0000313" key="7">
    <source>
        <dbReference type="Proteomes" id="UP001054837"/>
    </source>
</evidence>
<sequence>MRRSYYKRIIKKYCEINKYECLEELCAAFPDVSQNTMESIIDQECQKKARSVFRYHSEPENAKNYYESYLERRNNEQCGVILKMAEDIDLSPALLMKIILNYHFNTYLKEKDSNDHKVVEKCEINELMATPSLIEDHLLAAEVKLITFTDKSYGPVADMLRNCKGVQFENILKRDLKSLGLIFTDEKTLREKGFDKTPDIRLDIPIAINNRVVNWIESKASFGDEERHFEYLKKQYWDYYRRFGPGLVIYWDGFVDEINNNKKQGVIVRDRVPAEVTYMDPLSNLNTSWISEDLFKELNSQPLRYVKDKT</sequence>
<evidence type="ECO:0000256" key="4">
    <source>
        <dbReference type="ARBA" id="ARBA00023242"/>
    </source>
</evidence>
<accession>A0AAV4QLV8</accession>
<keyword evidence="4" id="KW-0539">Nucleus</keyword>
<evidence type="ECO:0000256" key="5">
    <source>
        <dbReference type="ARBA" id="ARBA00023480"/>
    </source>
</evidence>
<keyword evidence="3" id="KW-0963">Cytoplasm</keyword>
<evidence type="ECO:0000256" key="3">
    <source>
        <dbReference type="ARBA" id="ARBA00022490"/>
    </source>
</evidence>